<protein>
    <submittedName>
        <fullName evidence="8">A-kinase anchor protein 2-like isoform X2</fullName>
    </submittedName>
</protein>
<keyword evidence="5" id="KW-0472">Membrane</keyword>
<dbReference type="EMBL" id="JAGXEW010000002">
    <property type="protein sequence ID" value="KAK1174556.1"/>
    <property type="molecule type" value="Genomic_DNA"/>
</dbReference>
<comment type="subcellular location">
    <subcellularLocation>
        <location evidence="1">Cell membrane</location>
        <topology evidence="1">Lipid-anchor</topology>
        <orientation evidence="1">Cytoplasmic side</orientation>
    </subcellularLocation>
</comment>
<evidence type="ECO:0000256" key="2">
    <source>
        <dbReference type="ARBA" id="ARBA00022475"/>
    </source>
</evidence>
<evidence type="ECO:0000256" key="3">
    <source>
        <dbReference type="ARBA" id="ARBA00022553"/>
    </source>
</evidence>
<sequence>MNALQKSCTGPFSMGEIKQYWKSSSKSPEDDSKLKERGLKSVSFLDSVGIISGSKHKMEFEAPFSESQLENHHGCFPTNGQNGLKTRHESLDSDVAKEIQYLDEVLEANCYDLAAENPFNGTSSPEPNTITVDSSGPSVYVSGESSPTNEVIVVGRKQAEATFLEDQDTNQVRPNGHNLIEESDSYMPQRVSGEPTLTTIKKEAKFELRAFQEDKPSKLFDSSLEKANVRIKKIRPTEEVAELERERRELIRSQAVKKNPGIATKWWNPPQEKAVEEQLEPDQLESHKKYEERKQRKPQAVSVPPTSPKQTSAPFVPPEPMNINKEAIVTEQIDFSAARRQFLMMEPTKQPSAPRRTVAPKLFSAKPFSKAPQPAQMERPVSLITVTGSVPSQGQAMQDNEVTTIKAEKIYYVPDDQDIDEKESPNVSPSIADNGLEEEQVIKTWEDDGDFKCARAVMTILKEEDHDMLYPYPQSVNVSYHPEELDSGLDDLSLRSQDTTLLETLSNDFSMDNVSDSGASNETMNAFLENSMGDFSLPSTPQAMTPVDCKMEGGAKSPSGHSISPLQSTYQGAVLTEEQLEYHAGILVQNVIQQAIAQQSDGRDIKTQQAVEQQPCSPTKHVKVVEQQPTPEEEASRFEQPQVSSSLVQENKDMKPKISVERLDLGDSFQHPLVVTSSQPTPTDDRQAFSYFSKYSEAAELRSTAEAVRMHEPEVTAGPFKLRSRKQRTLSMIEEEIRAAQEREDELKKQRQSLSTAPSPTKKSGPGLPTRTVFTGKTAPGKIEKIRPAPPAFPSAEGPLPSPLPDLGGEDAEGNQRPKNYMQTLMEDFETHKTKRREKIDETSVLDATRVTRRKSSMALRWEAGIYANQDEDE</sequence>
<keyword evidence="2" id="KW-1003">Cell membrane</keyword>
<dbReference type="Proteomes" id="UP001230051">
    <property type="component" value="Unassembled WGS sequence"/>
</dbReference>
<accession>A0AAD8GHG7</accession>
<dbReference type="GO" id="GO:0005886">
    <property type="term" value="C:plasma membrane"/>
    <property type="evidence" value="ECO:0007669"/>
    <property type="project" value="UniProtKB-SubCell"/>
</dbReference>
<keyword evidence="4" id="KW-0175">Coiled coil</keyword>
<evidence type="ECO:0000256" key="7">
    <source>
        <dbReference type="SAM" id="MobiDB-lite"/>
    </source>
</evidence>
<comment type="caution">
    <text evidence="8">The sequence shown here is derived from an EMBL/GenBank/DDBJ whole genome shotgun (WGS) entry which is preliminary data.</text>
</comment>
<dbReference type="AlphaFoldDB" id="A0AAD8GHG7"/>
<organism evidence="8 9">
    <name type="scientific">Acipenser oxyrinchus oxyrinchus</name>
    <dbReference type="NCBI Taxonomy" id="40147"/>
    <lineage>
        <taxon>Eukaryota</taxon>
        <taxon>Metazoa</taxon>
        <taxon>Chordata</taxon>
        <taxon>Craniata</taxon>
        <taxon>Vertebrata</taxon>
        <taxon>Euteleostomi</taxon>
        <taxon>Actinopterygii</taxon>
        <taxon>Chondrostei</taxon>
        <taxon>Acipenseriformes</taxon>
        <taxon>Acipenseridae</taxon>
        <taxon>Acipenser</taxon>
    </lineage>
</organism>
<feature type="region of interest" description="Disordered" evidence="7">
    <location>
        <begin position="626"/>
        <end position="651"/>
    </location>
</feature>
<reference evidence="8" key="1">
    <citation type="submission" date="2022-02" db="EMBL/GenBank/DDBJ databases">
        <title>Atlantic sturgeon de novo genome assembly.</title>
        <authorList>
            <person name="Stock M."/>
            <person name="Klopp C."/>
            <person name="Guiguen Y."/>
            <person name="Cabau C."/>
            <person name="Parinello H."/>
            <person name="Santidrian Yebra-Pimentel E."/>
            <person name="Kuhl H."/>
            <person name="Dirks R.P."/>
            <person name="Guessner J."/>
            <person name="Wuertz S."/>
            <person name="Du K."/>
            <person name="Schartl M."/>
        </authorList>
    </citation>
    <scope>NUCLEOTIDE SEQUENCE</scope>
    <source>
        <strain evidence="8">STURGEONOMICS-FGT-2020</strain>
        <tissue evidence="8">Whole blood</tissue>
    </source>
</reference>
<keyword evidence="6" id="KW-0449">Lipoprotein</keyword>
<keyword evidence="3" id="KW-0597">Phosphoprotein</keyword>
<evidence type="ECO:0000313" key="8">
    <source>
        <dbReference type="EMBL" id="KAK1174556.1"/>
    </source>
</evidence>
<feature type="compositionally biased region" description="Polar residues" evidence="7">
    <location>
        <begin position="639"/>
        <end position="649"/>
    </location>
</feature>
<keyword evidence="9" id="KW-1185">Reference proteome</keyword>
<name>A0AAD8GHG7_ACIOX</name>
<proteinExistence type="predicted"/>
<evidence type="ECO:0000313" key="9">
    <source>
        <dbReference type="Proteomes" id="UP001230051"/>
    </source>
</evidence>
<feature type="compositionally biased region" description="Basic and acidic residues" evidence="7">
    <location>
        <begin position="284"/>
        <end position="294"/>
    </location>
</feature>
<dbReference type="PANTHER" id="PTHR10498">
    <property type="entry name" value="PARALEMMIN-RELATED"/>
    <property type="match status" value="1"/>
</dbReference>
<feature type="region of interest" description="Disordered" evidence="7">
    <location>
        <begin position="738"/>
        <end position="817"/>
    </location>
</feature>
<evidence type="ECO:0000256" key="5">
    <source>
        <dbReference type="ARBA" id="ARBA00023136"/>
    </source>
</evidence>
<feature type="compositionally biased region" description="Basic and acidic residues" evidence="7">
    <location>
        <begin position="738"/>
        <end position="749"/>
    </location>
</feature>
<dbReference type="PANTHER" id="PTHR10498:SF24">
    <property type="entry name" value="A-KINASE ANCHOR PROTEIN 2 ISOFORM 3 (AKAP2)"/>
    <property type="match status" value="1"/>
</dbReference>
<evidence type="ECO:0000256" key="1">
    <source>
        <dbReference type="ARBA" id="ARBA00004342"/>
    </source>
</evidence>
<evidence type="ECO:0000256" key="4">
    <source>
        <dbReference type="ARBA" id="ARBA00023054"/>
    </source>
</evidence>
<feature type="compositionally biased region" description="Polar residues" evidence="7">
    <location>
        <begin position="752"/>
        <end position="762"/>
    </location>
</feature>
<feature type="region of interest" description="Disordered" evidence="7">
    <location>
        <begin position="262"/>
        <end position="320"/>
    </location>
</feature>
<evidence type="ECO:0000256" key="6">
    <source>
        <dbReference type="ARBA" id="ARBA00023288"/>
    </source>
</evidence>
<gene>
    <name evidence="8" type="primary">Akap2</name>
    <name evidence="8" type="ORF">AOXY_G2069</name>
</gene>